<evidence type="ECO:0008006" key="9">
    <source>
        <dbReference type="Google" id="ProtNLM"/>
    </source>
</evidence>
<reference evidence="8" key="1">
    <citation type="journal article" date="2017" name="Nat. Ecol. Evol.">
        <title>Genome expansion and lineage-specific genetic innovations in the forest pathogenic fungi Armillaria.</title>
        <authorList>
            <person name="Sipos G."/>
            <person name="Prasanna A.N."/>
            <person name="Walter M.C."/>
            <person name="O'Connor E."/>
            <person name="Balint B."/>
            <person name="Krizsan K."/>
            <person name="Kiss B."/>
            <person name="Hess J."/>
            <person name="Varga T."/>
            <person name="Slot J."/>
            <person name="Riley R."/>
            <person name="Boka B."/>
            <person name="Rigling D."/>
            <person name="Barry K."/>
            <person name="Lee J."/>
            <person name="Mihaltcheva S."/>
            <person name="LaButti K."/>
            <person name="Lipzen A."/>
            <person name="Waldron R."/>
            <person name="Moloney N.M."/>
            <person name="Sperisen C."/>
            <person name="Kredics L."/>
            <person name="Vagvoelgyi C."/>
            <person name="Patrignani A."/>
            <person name="Fitzpatrick D."/>
            <person name="Nagy I."/>
            <person name="Doyle S."/>
            <person name="Anderson J.B."/>
            <person name="Grigoriev I.V."/>
            <person name="Gueldener U."/>
            <person name="Muensterkoetter M."/>
            <person name="Nagy L.G."/>
        </authorList>
    </citation>
    <scope>NUCLEOTIDE SEQUENCE [LARGE SCALE GENOMIC DNA]</scope>
    <source>
        <strain evidence="8">C18/9</strain>
    </source>
</reference>
<dbReference type="Proteomes" id="UP000219338">
    <property type="component" value="Unassembled WGS sequence"/>
</dbReference>
<sequence length="1015" mass="115211">MLDDVPLATASAEYTPQQYKKLKRKVDYYLLPLLWLCYGLQDADRAVLSPMSVFRLREDTGLVGQQYSWSAYDALENGQDVHRSVFMMCMGIVMLCIGFAKDFAQLVALRFLLGIFQCCIGSGFILIIGCWYTRNEHSSRSLVFLSSGVGVGSIIDLILYGIGTLEYRSKDIQAWRYMAYFLGSFTIFVSIVCFHFLGSPSEVSWLTKEEKRMANARILENQSGHDRTGISAWKWNQVRECLTDPCFYFTAIVVFLTAAPGAGFSAFRSIIDTGFGFTPLQGILFHIPENMASLVVYFLAGFAATKRNNLRLYLMALSLIPGFIGVLGMALVESNESNKWTKWGMYLMTAPYHLSMFLAWTLIPSNVTGRTKRTITSSFTFVCYCVGSMCGSQIFRQKDAPTYRPGLIGCGVCFAVEFLVIIAWRATLVLRNRRRVKAALADGLNPEERAMQGKINGESDMTDFENPYIIEARRQYEVRLPEATISSFTEAGQAEPTVPVLKQRSHTSRRPIIPSSLANTPCNALGVDLILQNLNKVLGTSHTLDGPLTSLLQSFITKNTDFGTAFAYLRLRWYGDLSIIENELRTWEALDIEMRESDLLDDRILSRGIPPRRIWDLFSNRVVPWWVIRMHPRGVSHAWVDEAEHISVWTAINGYAWPVPLPRGVDLRLLRIELLELGAEFAWVDVLCLRQLGGLREDLRELEWRLDVPTIGIVYDEFWRRFCSIGPLVYYFNGLGRPMGRRVDLESKRSWFQRAWTLQEMSVDYLIGEETRENVEGGYQEELAALRHINGTPDVPNHVCSLSASLLLSILKDMQTRVSTNPRDKNEEDVWSVIVREMDLRIRGQLFLYPRPGRATRQWWPSWEQVMSEELHVAEGGEDEIWMDWIKQGEDGHDLYWGYHIESGYVRGLENSSFSSVRQGELVVTDVHGGSHTISIIASHQDGIPAGAYTLLGTSGHPSPDIENFVEGTLLKYWVAGRVVEGRFEKISVFQVADEEERKRLIGLGVDGNRTISLW</sequence>
<feature type="transmembrane region" description="Helical" evidence="6">
    <location>
        <begin position="177"/>
        <end position="197"/>
    </location>
</feature>
<dbReference type="InterPro" id="IPR011701">
    <property type="entry name" value="MFS"/>
</dbReference>
<keyword evidence="3 6" id="KW-0812">Transmembrane</keyword>
<keyword evidence="8" id="KW-1185">Reference proteome</keyword>
<dbReference type="InterPro" id="IPR036259">
    <property type="entry name" value="MFS_trans_sf"/>
</dbReference>
<gene>
    <name evidence="7" type="ORF">ARMOST_18005</name>
</gene>
<dbReference type="EMBL" id="FUEG01000024">
    <property type="protein sequence ID" value="SJL14542.1"/>
    <property type="molecule type" value="Genomic_DNA"/>
</dbReference>
<dbReference type="Gene3D" id="1.20.1250.20">
    <property type="entry name" value="MFS general substrate transporter like domains"/>
    <property type="match status" value="1"/>
</dbReference>
<feature type="transmembrane region" description="Helical" evidence="6">
    <location>
        <begin position="310"/>
        <end position="332"/>
    </location>
</feature>
<feature type="transmembrane region" description="Helical" evidence="6">
    <location>
        <begin position="247"/>
        <end position="271"/>
    </location>
</feature>
<evidence type="ECO:0000256" key="6">
    <source>
        <dbReference type="SAM" id="Phobius"/>
    </source>
</evidence>
<dbReference type="PANTHER" id="PTHR43791:SF7">
    <property type="entry name" value="MAJOR FACILITATOR SUPERFAMILY (MFS) PROFILE DOMAIN-CONTAINING PROTEIN"/>
    <property type="match status" value="1"/>
</dbReference>
<evidence type="ECO:0000256" key="2">
    <source>
        <dbReference type="ARBA" id="ARBA00022448"/>
    </source>
</evidence>
<feature type="transmembrane region" description="Helical" evidence="6">
    <location>
        <begin position="407"/>
        <end position="426"/>
    </location>
</feature>
<protein>
    <recommendedName>
        <fullName evidence="9">Heterokaryon incompatibility domain-containing protein</fullName>
    </recommendedName>
</protein>
<dbReference type="PANTHER" id="PTHR43791">
    <property type="entry name" value="PERMEASE-RELATED"/>
    <property type="match status" value="1"/>
</dbReference>
<evidence type="ECO:0000256" key="5">
    <source>
        <dbReference type="ARBA" id="ARBA00023136"/>
    </source>
</evidence>
<feature type="transmembrane region" description="Helical" evidence="6">
    <location>
        <begin position="141"/>
        <end position="165"/>
    </location>
</feature>
<evidence type="ECO:0000313" key="8">
    <source>
        <dbReference type="Proteomes" id="UP000219338"/>
    </source>
</evidence>
<feature type="transmembrane region" description="Helical" evidence="6">
    <location>
        <begin position="107"/>
        <end position="129"/>
    </location>
</feature>
<evidence type="ECO:0000256" key="4">
    <source>
        <dbReference type="ARBA" id="ARBA00022989"/>
    </source>
</evidence>
<feature type="transmembrane region" description="Helical" evidence="6">
    <location>
        <begin position="283"/>
        <end position="304"/>
    </location>
</feature>
<dbReference type="AlphaFoldDB" id="A0A284S0K4"/>
<name>A0A284S0K4_ARMOS</name>
<dbReference type="Pfam" id="PF07690">
    <property type="entry name" value="MFS_1"/>
    <property type="match status" value="1"/>
</dbReference>
<evidence type="ECO:0000256" key="3">
    <source>
        <dbReference type="ARBA" id="ARBA00022692"/>
    </source>
</evidence>
<feature type="transmembrane region" description="Helical" evidence="6">
    <location>
        <begin position="81"/>
        <end position="100"/>
    </location>
</feature>
<feature type="transmembrane region" description="Helical" evidence="6">
    <location>
        <begin position="344"/>
        <end position="363"/>
    </location>
</feature>
<dbReference type="STRING" id="47428.A0A284S0K4"/>
<organism evidence="7 8">
    <name type="scientific">Armillaria ostoyae</name>
    <name type="common">Armillaria root rot fungus</name>
    <dbReference type="NCBI Taxonomy" id="47428"/>
    <lineage>
        <taxon>Eukaryota</taxon>
        <taxon>Fungi</taxon>
        <taxon>Dikarya</taxon>
        <taxon>Basidiomycota</taxon>
        <taxon>Agaricomycotina</taxon>
        <taxon>Agaricomycetes</taxon>
        <taxon>Agaricomycetidae</taxon>
        <taxon>Agaricales</taxon>
        <taxon>Marasmiineae</taxon>
        <taxon>Physalacriaceae</taxon>
        <taxon>Armillaria</taxon>
    </lineage>
</organism>
<dbReference type="GO" id="GO:0022857">
    <property type="term" value="F:transmembrane transporter activity"/>
    <property type="evidence" value="ECO:0007669"/>
    <property type="project" value="InterPro"/>
</dbReference>
<evidence type="ECO:0000256" key="1">
    <source>
        <dbReference type="ARBA" id="ARBA00004141"/>
    </source>
</evidence>
<proteinExistence type="predicted"/>
<dbReference type="GO" id="GO:0016020">
    <property type="term" value="C:membrane"/>
    <property type="evidence" value="ECO:0007669"/>
    <property type="project" value="UniProtKB-SubCell"/>
</dbReference>
<dbReference type="OrthoDB" id="6730379at2759"/>
<keyword evidence="2" id="KW-0813">Transport</keyword>
<accession>A0A284S0K4</accession>
<dbReference type="SUPFAM" id="SSF103473">
    <property type="entry name" value="MFS general substrate transporter"/>
    <property type="match status" value="1"/>
</dbReference>
<evidence type="ECO:0000313" key="7">
    <source>
        <dbReference type="EMBL" id="SJL14542.1"/>
    </source>
</evidence>
<keyword evidence="5 6" id="KW-0472">Membrane</keyword>
<comment type="subcellular location">
    <subcellularLocation>
        <location evidence="1">Membrane</location>
        <topology evidence="1">Multi-pass membrane protein</topology>
    </subcellularLocation>
</comment>
<keyword evidence="4 6" id="KW-1133">Transmembrane helix</keyword>